<reference evidence="1" key="1">
    <citation type="submission" date="2018-05" db="EMBL/GenBank/DDBJ databases">
        <authorList>
            <person name="Datahose"/>
        </authorList>
    </citation>
    <scope>NUCLEOTIDE SEQUENCE</scope>
</reference>
<dbReference type="Ensembl" id="ENSACLT00000019713.1">
    <property type="protein sequence ID" value="ENSACLP00000019268.1"/>
    <property type="gene ID" value="ENSACLG00000013086.1"/>
</dbReference>
<name>A0A3P8PQK1_ASTCA</name>
<evidence type="ECO:0000313" key="1">
    <source>
        <dbReference type="Ensembl" id="ENSACLP00000019268.1"/>
    </source>
</evidence>
<protein>
    <submittedName>
        <fullName evidence="1">Uncharacterized protein</fullName>
    </submittedName>
</protein>
<evidence type="ECO:0000313" key="2">
    <source>
        <dbReference type="Proteomes" id="UP000265100"/>
    </source>
</evidence>
<dbReference type="AlphaFoldDB" id="A0A3P8PQK1"/>
<reference evidence="1" key="2">
    <citation type="submission" date="2025-08" db="UniProtKB">
        <authorList>
            <consortium name="Ensembl"/>
        </authorList>
    </citation>
    <scope>IDENTIFICATION</scope>
</reference>
<reference evidence="1" key="3">
    <citation type="submission" date="2025-09" db="UniProtKB">
        <authorList>
            <consortium name="Ensembl"/>
        </authorList>
    </citation>
    <scope>IDENTIFICATION</scope>
</reference>
<dbReference type="Proteomes" id="UP000265100">
    <property type="component" value="Chromosome 10"/>
</dbReference>
<keyword evidence="2" id="KW-1185">Reference proteome</keyword>
<sequence length="67" mass="7442">LAALITGITQIGGSRLSWDPRSLQIIVVLPEELSAIRKQSLSLHNCNKAFPREMCVLLCNEHELSQV</sequence>
<proteinExistence type="predicted"/>
<organism evidence="1 2">
    <name type="scientific">Astatotilapia calliptera</name>
    <name type="common">Eastern happy</name>
    <name type="synonym">Chromis callipterus</name>
    <dbReference type="NCBI Taxonomy" id="8154"/>
    <lineage>
        <taxon>Eukaryota</taxon>
        <taxon>Metazoa</taxon>
        <taxon>Chordata</taxon>
        <taxon>Craniata</taxon>
        <taxon>Vertebrata</taxon>
        <taxon>Euteleostomi</taxon>
        <taxon>Actinopterygii</taxon>
        <taxon>Neopterygii</taxon>
        <taxon>Teleostei</taxon>
        <taxon>Neoteleostei</taxon>
        <taxon>Acanthomorphata</taxon>
        <taxon>Ovalentaria</taxon>
        <taxon>Cichlomorphae</taxon>
        <taxon>Cichliformes</taxon>
        <taxon>Cichlidae</taxon>
        <taxon>African cichlids</taxon>
        <taxon>Pseudocrenilabrinae</taxon>
        <taxon>Haplochromini</taxon>
        <taxon>Astatotilapia</taxon>
    </lineage>
</organism>
<dbReference type="GeneTree" id="ENSGT00940000180677"/>
<accession>A0A3P8PQK1</accession>